<reference evidence="1" key="2">
    <citation type="journal article" date="2015" name="Fish Shellfish Immunol.">
        <title>Early steps in the European eel (Anguilla anguilla)-Vibrio vulnificus interaction in the gills: Role of the RtxA13 toxin.</title>
        <authorList>
            <person name="Callol A."/>
            <person name="Pajuelo D."/>
            <person name="Ebbesson L."/>
            <person name="Teles M."/>
            <person name="MacKenzie S."/>
            <person name="Amaro C."/>
        </authorList>
    </citation>
    <scope>NUCLEOTIDE SEQUENCE</scope>
</reference>
<reference evidence="1" key="1">
    <citation type="submission" date="2014-11" db="EMBL/GenBank/DDBJ databases">
        <authorList>
            <person name="Amaro Gonzalez C."/>
        </authorList>
    </citation>
    <scope>NUCLEOTIDE SEQUENCE</scope>
</reference>
<organism evidence="1">
    <name type="scientific">Anguilla anguilla</name>
    <name type="common">European freshwater eel</name>
    <name type="synonym">Muraena anguilla</name>
    <dbReference type="NCBI Taxonomy" id="7936"/>
    <lineage>
        <taxon>Eukaryota</taxon>
        <taxon>Metazoa</taxon>
        <taxon>Chordata</taxon>
        <taxon>Craniata</taxon>
        <taxon>Vertebrata</taxon>
        <taxon>Euteleostomi</taxon>
        <taxon>Actinopterygii</taxon>
        <taxon>Neopterygii</taxon>
        <taxon>Teleostei</taxon>
        <taxon>Anguilliformes</taxon>
        <taxon>Anguillidae</taxon>
        <taxon>Anguilla</taxon>
    </lineage>
</organism>
<evidence type="ECO:0000313" key="1">
    <source>
        <dbReference type="EMBL" id="JAH64303.1"/>
    </source>
</evidence>
<sequence length="54" mass="6422">MWNQGMCRMHLWEVIKAESLYRSLLNGNFQYNFILTLLFLSEEGRVSCFLICDS</sequence>
<proteinExistence type="predicted"/>
<dbReference type="AlphaFoldDB" id="A0A0E9UH72"/>
<name>A0A0E9UH72_ANGAN</name>
<accession>A0A0E9UH72</accession>
<dbReference type="EMBL" id="GBXM01044274">
    <property type="protein sequence ID" value="JAH64303.1"/>
    <property type="molecule type" value="Transcribed_RNA"/>
</dbReference>
<protein>
    <submittedName>
        <fullName evidence="1">Uncharacterized protein</fullName>
    </submittedName>
</protein>